<dbReference type="GO" id="GO:0003677">
    <property type="term" value="F:DNA binding"/>
    <property type="evidence" value="ECO:0007669"/>
    <property type="project" value="UniProtKB-KW"/>
</dbReference>
<keyword evidence="3" id="KW-0804">Transcription</keyword>
<name>A0A0D6DY40_9LACT</name>
<dbReference type="PROSITE" id="PS50995">
    <property type="entry name" value="HTH_MARR_2"/>
    <property type="match status" value="1"/>
</dbReference>
<dbReference type="Gene3D" id="1.10.10.10">
    <property type="entry name" value="Winged helix-like DNA-binding domain superfamily/Winged helix DNA-binding domain"/>
    <property type="match status" value="1"/>
</dbReference>
<dbReference type="PANTHER" id="PTHR42756">
    <property type="entry name" value="TRANSCRIPTIONAL REGULATOR, MARR"/>
    <property type="match status" value="1"/>
</dbReference>
<accession>A0A0D6DY40</accession>
<dbReference type="SMART" id="SM00347">
    <property type="entry name" value="HTH_MARR"/>
    <property type="match status" value="1"/>
</dbReference>
<evidence type="ECO:0000256" key="1">
    <source>
        <dbReference type="ARBA" id="ARBA00023015"/>
    </source>
</evidence>
<dbReference type="KEGG" id="lpk:LACPI_1221"/>
<dbReference type="SUPFAM" id="SSF46785">
    <property type="entry name" value="Winged helix' DNA-binding domain"/>
    <property type="match status" value="1"/>
</dbReference>
<organism evidence="5 6">
    <name type="scientific">Pseudolactococcus piscium MKFS47</name>
    <dbReference type="NCBI Taxonomy" id="297352"/>
    <lineage>
        <taxon>Bacteria</taxon>
        <taxon>Bacillati</taxon>
        <taxon>Bacillota</taxon>
        <taxon>Bacilli</taxon>
        <taxon>Lactobacillales</taxon>
        <taxon>Streptococcaceae</taxon>
        <taxon>Pseudolactococcus</taxon>
    </lineage>
</organism>
<dbReference type="Proteomes" id="UP000033166">
    <property type="component" value="Chromosome I"/>
</dbReference>
<dbReference type="PANTHER" id="PTHR42756:SF1">
    <property type="entry name" value="TRANSCRIPTIONAL REPRESSOR OF EMRAB OPERON"/>
    <property type="match status" value="1"/>
</dbReference>
<feature type="domain" description="HTH marR-type" evidence="4">
    <location>
        <begin position="1"/>
        <end position="147"/>
    </location>
</feature>
<proteinExistence type="predicted"/>
<evidence type="ECO:0000313" key="5">
    <source>
        <dbReference type="EMBL" id="CEN28421.1"/>
    </source>
</evidence>
<keyword evidence="1" id="KW-0805">Transcription regulation</keyword>
<evidence type="ECO:0000256" key="2">
    <source>
        <dbReference type="ARBA" id="ARBA00023125"/>
    </source>
</evidence>
<dbReference type="InterPro" id="IPR000835">
    <property type="entry name" value="HTH_MarR-typ"/>
</dbReference>
<reference evidence="6" key="1">
    <citation type="submission" date="2015-01" db="EMBL/GenBank/DDBJ databases">
        <authorList>
            <person name="Andreevskaya M."/>
        </authorList>
    </citation>
    <scope>NUCLEOTIDE SEQUENCE [LARGE SCALE GENOMIC DNA]</scope>
    <source>
        <strain evidence="6">MKFS47</strain>
    </source>
</reference>
<keyword evidence="2" id="KW-0238">DNA-binding</keyword>
<dbReference type="STRING" id="1364.LP2241_30221"/>
<dbReference type="AlphaFoldDB" id="A0A0D6DY40"/>
<dbReference type="HOGENOM" id="CLU_083287_23_2_9"/>
<dbReference type="GO" id="GO:0003700">
    <property type="term" value="F:DNA-binding transcription factor activity"/>
    <property type="evidence" value="ECO:0007669"/>
    <property type="project" value="InterPro"/>
</dbReference>
<dbReference type="EMBL" id="LN774769">
    <property type="protein sequence ID" value="CEN28421.1"/>
    <property type="molecule type" value="Genomic_DNA"/>
</dbReference>
<dbReference type="InterPro" id="IPR036390">
    <property type="entry name" value="WH_DNA-bd_sf"/>
</dbReference>
<protein>
    <submittedName>
        <fullName evidence="5">MarR family transcriptional regulator</fullName>
    </submittedName>
</protein>
<dbReference type="InterPro" id="IPR036388">
    <property type="entry name" value="WH-like_DNA-bd_sf"/>
</dbReference>
<evidence type="ECO:0000259" key="4">
    <source>
        <dbReference type="PROSITE" id="PS50995"/>
    </source>
</evidence>
<dbReference type="RefSeq" id="WP_047915560.1">
    <property type="nucleotide sequence ID" value="NZ_LN774769.1"/>
</dbReference>
<evidence type="ECO:0000256" key="3">
    <source>
        <dbReference type="ARBA" id="ARBA00023163"/>
    </source>
</evidence>
<sequence length="150" mass="16714">MGFDSKYADNAEKSIGLSFIKAYNIWHRKIKNKLGDLGLTHPQFVVLASLGYLEKHQEEVKQIDIANNADIDVMTCSTIVRNLEKLALVYRCTSKQDTRAKVLSITDEGNQILSQALTLVEGVDTAFFSVLDDDQAVLNQLLQELIANGK</sequence>
<evidence type="ECO:0000313" key="6">
    <source>
        <dbReference type="Proteomes" id="UP000033166"/>
    </source>
</evidence>
<gene>
    <name evidence="5" type="ORF">LACPI_1221</name>
</gene>
<dbReference type="Pfam" id="PF01047">
    <property type="entry name" value="MarR"/>
    <property type="match status" value="1"/>
</dbReference>